<sequence>MEAIRSWFLGIAVTAGWTCGSPTGPGAWRDALAAVATATAAIRFRFGAAGLFGAVMPDRVAVAASGGRLLAPECRHHAADLCNTNRP</sequence>
<comment type="caution">
    <text evidence="1">The sequence shown here is derived from an EMBL/GenBank/DDBJ whole genome shotgun (WGS) entry which is preliminary data.</text>
</comment>
<protein>
    <submittedName>
        <fullName evidence="1">Uncharacterized protein</fullName>
    </submittedName>
</protein>
<name>A0A7I9W3B4_MYCAG</name>
<evidence type="ECO:0000313" key="1">
    <source>
        <dbReference type="EMBL" id="GFG52194.1"/>
    </source>
</evidence>
<gene>
    <name evidence="1" type="ORF">MAGR_36350</name>
</gene>
<organism evidence="1 2">
    <name type="scientific">Mycolicibacterium agri</name>
    <name type="common">Mycobacterium agri</name>
    <dbReference type="NCBI Taxonomy" id="36811"/>
    <lineage>
        <taxon>Bacteria</taxon>
        <taxon>Bacillati</taxon>
        <taxon>Actinomycetota</taxon>
        <taxon>Actinomycetes</taxon>
        <taxon>Mycobacteriales</taxon>
        <taxon>Mycobacteriaceae</taxon>
        <taxon>Mycolicibacterium</taxon>
    </lineage>
</organism>
<dbReference type="EMBL" id="BLKS01000001">
    <property type="protein sequence ID" value="GFG52194.1"/>
    <property type="molecule type" value="Genomic_DNA"/>
</dbReference>
<proteinExistence type="predicted"/>
<reference evidence="1 2" key="1">
    <citation type="journal article" date="2019" name="Emerg. Microbes Infect.">
        <title>Comprehensive subspecies identification of 175 nontuberculous mycobacteria species based on 7547 genomic profiles.</title>
        <authorList>
            <person name="Matsumoto Y."/>
            <person name="Kinjo T."/>
            <person name="Motooka D."/>
            <person name="Nabeya D."/>
            <person name="Jung N."/>
            <person name="Uechi K."/>
            <person name="Horii T."/>
            <person name="Iida T."/>
            <person name="Fujita J."/>
            <person name="Nakamura S."/>
        </authorList>
    </citation>
    <scope>NUCLEOTIDE SEQUENCE [LARGE SCALE GENOMIC DNA]</scope>
    <source>
        <strain evidence="1 2">JCM 6377</strain>
    </source>
</reference>
<accession>A0A7I9W3B4</accession>
<dbReference type="AlphaFoldDB" id="A0A7I9W3B4"/>
<evidence type="ECO:0000313" key="2">
    <source>
        <dbReference type="Proteomes" id="UP000465302"/>
    </source>
</evidence>
<dbReference type="Proteomes" id="UP000465302">
    <property type="component" value="Unassembled WGS sequence"/>
</dbReference>